<protein>
    <recommendedName>
        <fullName evidence="1">DUF2023 domain-containing protein</fullName>
    </recommendedName>
</protein>
<evidence type="ECO:0000313" key="2">
    <source>
        <dbReference type="EMBL" id="KGF35834.1"/>
    </source>
</evidence>
<reference evidence="2 3" key="1">
    <citation type="submission" date="2014-07" db="EMBL/GenBank/DDBJ databases">
        <authorList>
            <person name="McCorrison J."/>
            <person name="Sanka R."/>
            <person name="Torralba M."/>
            <person name="Gillis M."/>
            <person name="Haft D.H."/>
            <person name="Methe B."/>
            <person name="Sutton G."/>
            <person name="Nelson K.E."/>
        </authorList>
    </citation>
    <scope>NUCLEOTIDE SEQUENCE [LARGE SCALE GENOMIC DNA]</scope>
    <source>
        <strain evidence="2 3">DNF00853</strain>
    </source>
</reference>
<accession>A0A096BRJ7</accession>
<comment type="caution">
    <text evidence="2">The sequence shown here is derived from an EMBL/GenBank/DDBJ whole genome shotgun (WGS) entry which is preliminary data.</text>
</comment>
<dbReference type="EMBL" id="JRNN01000035">
    <property type="protein sequence ID" value="KGF35834.1"/>
    <property type="molecule type" value="Genomic_DNA"/>
</dbReference>
<dbReference type="SUPFAM" id="SSF160448">
    <property type="entry name" value="PG1857-like"/>
    <property type="match status" value="1"/>
</dbReference>
<sequence>MKTAETIPGELKVLMNHIYEYKKGVRQMVLYTFNKKYEEFAVNRLENQNIDYFIQPAGNHTLNLFFGRAACIDAVRHMIDKPLNKLTPEEDFILGAMLGYDIRLQCERYCQRKCKKCNGTCAECDTTIKHETS</sequence>
<dbReference type="RefSeq" id="WP_036872192.1">
    <property type="nucleotide sequence ID" value="NZ_JRNN01000035.1"/>
</dbReference>
<gene>
    <name evidence="2" type="ORF">HMPREF2137_03865</name>
</gene>
<evidence type="ECO:0000259" key="1">
    <source>
        <dbReference type="Pfam" id="PF09633"/>
    </source>
</evidence>
<dbReference type="InterPro" id="IPR018594">
    <property type="entry name" value="DUF2023"/>
</dbReference>
<dbReference type="Gene3D" id="3.30.2190.10">
    <property type="entry name" value="PG1857-like"/>
    <property type="match status" value="1"/>
</dbReference>
<dbReference type="InterPro" id="IPR036780">
    <property type="entry name" value="PG1857-like_sf"/>
</dbReference>
<feature type="domain" description="DUF2023" evidence="1">
    <location>
        <begin position="12"/>
        <end position="112"/>
    </location>
</feature>
<dbReference type="Pfam" id="PF09633">
    <property type="entry name" value="DUF2023"/>
    <property type="match status" value="1"/>
</dbReference>
<name>A0A096BRJ7_9BACT</name>
<evidence type="ECO:0000313" key="3">
    <source>
        <dbReference type="Proteomes" id="UP000029556"/>
    </source>
</evidence>
<dbReference type="AlphaFoldDB" id="A0A096BRJ7"/>
<organism evidence="2 3">
    <name type="scientific">Hoylesella buccalis DNF00853</name>
    <dbReference type="NCBI Taxonomy" id="1401074"/>
    <lineage>
        <taxon>Bacteria</taxon>
        <taxon>Pseudomonadati</taxon>
        <taxon>Bacteroidota</taxon>
        <taxon>Bacteroidia</taxon>
        <taxon>Bacteroidales</taxon>
        <taxon>Prevotellaceae</taxon>
        <taxon>Hoylesella</taxon>
    </lineage>
</organism>
<dbReference type="Proteomes" id="UP000029556">
    <property type="component" value="Unassembled WGS sequence"/>
</dbReference>
<proteinExistence type="predicted"/>